<proteinExistence type="predicted"/>
<sequence>MDVELEDLTEDYVEPSEIDWEYEFDAARFFDFCCPESDREAQEAERWFAVAGNYPVSPLVMKLYWGGDIQGEDTITCSSLDDCKSSNADVGICSDGSPSEGAMKTKTTSVPSSSKPRTSTLMKPTASHLAKVNKARDLLSSHLCKRFQKSPIHIDQRSLQKSPGFDNLATKRQKLEIGYLCKVSHLKHQALLLHKKSQKEGTVTPKIAHSKMKVTVPKEPELQTQQRAINRRSRTNSESSEHSELEIQTCRSRSLNRKAHTVIQPKKSKAQLPVFQAFNLKTTQRALQRSSRNELKTHNSDSISQSIPAELKRSCIPVHPTEVKKTGKKSDPDDALKKEKHETPLKLKVWPISNKIFPTKDDTFGTRSGSEEAITAMDLKLQKDQRLSHNPPTDLFNKLSLRSEPGSDAVSQPNIHMSNKGSKENAPDCFQPEFRWCGGKLNQFGSGKAIPGMVNESNMSRRSLGIR</sequence>
<dbReference type="OrthoDB" id="1684416at2759"/>
<dbReference type="GO" id="GO:0008017">
    <property type="term" value="F:microtubule binding"/>
    <property type="evidence" value="ECO:0007669"/>
    <property type="project" value="TreeGrafter"/>
</dbReference>
<dbReference type="GO" id="GO:0005880">
    <property type="term" value="C:nuclear microtubule"/>
    <property type="evidence" value="ECO:0007669"/>
    <property type="project" value="TreeGrafter"/>
</dbReference>
<reference evidence="4" key="2">
    <citation type="submission" date="2025-08" db="UniProtKB">
        <authorList>
            <consortium name="RefSeq"/>
        </authorList>
    </citation>
    <scope>IDENTIFICATION</scope>
    <source>
        <tissue evidence="4">Leaves</tissue>
    </source>
</reference>
<dbReference type="Proteomes" id="UP001652660">
    <property type="component" value="Chromosome 2e"/>
</dbReference>
<accession>A0A6P6W8Q2</accession>
<dbReference type="GO" id="GO:0005819">
    <property type="term" value="C:spindle"/>
    <property type="evidence" value="ECO:0007669"/>
    <property type="project" value="InterPro"/>
</dbReference>
<dbReference type="PANTHER" id="PTHR14326">
    <property type="entry name" value="TARGETING PROTEIN FOR XKLP2"/>
    <property type="match status" value="1"/>
</dbReference>
<dbReference type="GO" id="GO:0060236">
    <property type="term" value="P:regulation of mitotic spindle organization"/>
    <property type="evidence" value="ECO:0007669"/>
    <property type="project" value="InterPro"/>
</dbReference>
<organism evidence="3 4">
    <name type="scientific">Coffea arabica</name>
    <name type="common">Arabian coffee</name>
    <dbReference type="NCBI Taxonomy" id="13443"/>
    <lineage>
        <taxon>Eukaryota</taxon>
        <taxon>Viridiplantae</taxon>
        <taxon>Streptophyta</taxon>
        <taxon>Embryophyta</taxon>
        <taxon>Tracheophyta</taxon>
        <taxon>Spermatophyta</taxon>
        <taxon>Magnoliopsida</taxon>
        <taxon>eudicotyledons</taxon>
        <taxon>Gunneridae</taxon>
        <taxon>Pentapetalae</taxon>
        <taxon>asterids</taxon>
        <taxon>lamiids</taxon>
        <taxon>Gentianales</taxon>
        <taxon>Rubiaceae</taxon>
        <taxon>Ixoroideae</taxon>
        <taxon>Gardenieae complex</taxon>
        <taxon>Bertiereae - Coffeeae clade</taxon>
        <taxon>Coffeeae</taxon>
        <taxon>Coffea</taxon>
    </lineage>
</organism>
<gene>
    <name evidence="4" type="primary">LOC113730141</name>
</gene>
<evidence type="ECO:0000256" key="1">
    <source>
        <dbReference type="SAM" id="MobiDB-lite"/>
    </source>
</evidence>
<dbReference type="RefSeq" id="XP_027110437.1">
    <property type="nucleotide sequence ID" value="XM_027254636.2"/>
</dbReference>
<dbReference type="GO" id="GO:0090307">
    <property type="term" value="P:mitotic spindle assembly"/>
    <property type="evidence" value="ECO:0007669"/>
    <property type="project" value="TreeGrafter"/>
</dbReference>
<dbReference type="InterPro" id="IPR027330">
    <property type="entry name" value="TPX2_central_dom"/>
</dbReference>
<feature type="region of interest" description="Disordered" evidence="1">
    <location>
        <begin position="218"/>
        <end position="249"/>
    </location>
</feature>
<feature type="compositionally biased region" description="Low complexity" evidence="1">
    <location>
        <begin position="104"/>
        <end position="120"/>
    </location>
</feature>
<keyword evidence="3" id="KW-1185">Reference proteome</keyword>
<feature type="domain" description="TPX2 central" evidence="2">
    <location>
        <begin position="212"/>
        <end position="362"/>
    </location>
</feature>
<dbReference type="GO" id="GO:0030295">
    <property type="term" value="F:protein kinase activator activity"/>
    <property type="evidence" value="ECO:0007669"/>
    <property type="project" value="TreeGrafter"/>
</dbReference>
<dbReference type="GeneID" id="113730141"/>
<dbReference type="PANTHER" id="PTHR14326:SF47">
    <property type="entry name" value="PROTEIN TPX2-LIKE ISOFORM X1"/>
    <property type="match status" value="1"/>
</dbReference>
<evidence type="ECO:0000313" key="3">
    <source>
        <dbReference type="Proteomes" id="UP001652660"/>
    </source>
</evidence>
<reference evidence="3" key="1">
    <citation type="journal article" date="2025" name="Foods">
        <title>Unveiling the Microbial Signatures of Arabica Coffee Cherries: Insights into Ripeness Specific Diversity, Functional Traits, and Implications for Quality and Safety.</title>
        <authorList>
            <consortium name="RefSeq"/>
            <person name="Tenea G.N."/>
            <person name="Cifuentes V."/>
            <person name="Reyes P."/>
            <person name="Cevallos-Vallejos M."/>
        </authorList>
    </citation>
    <scope>NUCLEOTIDE SEQUENCE [LARGE SCALE GENOMIC DNA]</scope>
</reference>
<evidence type="ECO:0000259" key="2">
    <source>
        <dbReference type="Pfam" id="PF12214"/>
    </source>
</evidence>
<evidence type="ECO:0000313" key="4">
    <source>
        <dbReference type="RefSeq" id="XP_027110437.1"/>
    </source>
</evidence>
<protein>
    <submittedName>
        <fullName evidence="4">Uncharacterized protein isoform X1</fullName>
    </submittedName>
</protein>
<dbReference type="Pfam" id="PF12214">
    <property type="entry name" value="TPX2_importin"/>
    <property type="match status" value="1"/>
</dbReference>
<dbReference type="InterPro" id="IPR009675">
    <property type="entry name" value="TPX2_fam"/>
</dbReference>
<feature type="region of interest" description="Disordered" evidence="1">
    <location>
        <begin position="94"/>
        <end position="125"/>
    </location>
</feature>
<name>A0A6P6W8Q2_COFAR</name>
<dbReference type="AlphaFoldDB" id="A0A6P6W8Q2"/>